<dbReference type="OrthoDB" id="2757952at2759"/>
<name>A0A9P5YS07_9AGAR</name>
<evidence type="ECO:0000313" key="1">
    <source>
        <dbReference type="EMBL" id="KAF9474379.1"/>
    </source>
</evidence>
<proteinExistence type="predicted"/>
<reference evidence="1" key="1">
    <citation type="submission" date="2020-11" db="EMBL/GenBank/DDBJ databases">
        <authorList>
            <consortium name="DOE Joint Genome Institute"/>
            <person name="Ahrendt S."/>
            <person name="Riley R."/>
            <person name="Andreopoulos W."/>
            <person name="Labutti K."/>
            <person name="Pangilinan J."/>
            <person name="Ruiz-Duenas F.J."/>
            <person name="Barrasa J.M."/>
            <person name="Sanchez-Garcia M."/>
            <person name="Camarero S."/>
            <person name="Miyauchi S."/>
            <person name="Serrano A."/>
            <person name="Linde D."/>
            <person name="Babiker R."/>
            <person name="Drula E."/>
            <person name="Ayuso-Fernandez I."/>
            <person name="Pacheco R."/>
            <person name="Padilla G."/>
            <person name="Ferreira P."/>
            <person name="Barriuso J."/>
            <person name="Kellner H."/>
            <person name="Castanera R."/>
            <person name="Alfaro M."/>
            <person name="Ramirez L."/>
            <person name="Pisabarro A.G."/>
            <person name="Kuo A."/>
            <person name="Tritt A."/>
            <person name="Lipzen A."/>
            <person name="He G."/>
            <person name="Yan M."/>
            <person name="Ng V."/>
            <person name="Cullen D."/>
            <person name="Martin F."/>
            <person name="Rosso M.-N."/>
            <person name="Henrissat B."/>
            <person name="Hibbett D."/>
            <person name="Martinez A.T."/>
            <person name="Grigoriev I.V."/>
        </authorList>
    </citation>
    <scope>NUCLEOTIDE SEQUENCE</scope>
    <source>
        <strain evidence="1">CIRM-BRFM 674</strain>
    </source>
</reference>
<accession>A0A9P5YS07</accession>
<evidence type="ECO:0000313" key="2">
    <source>
        <dbReference type="Proteomes" id="UP000807469"/>
    </source>
</evidence>
<gene>
    <name evidence="1" type="ORF">BDN70DRAFT_815784</name>
</gene>
<dbReference type="EMBL" id="MU155382">
    <property type="protein sequence ID" value="KAF9474379.1"/>
    <property type="molecule type" value="Genomic_DNA"/>
</dbReference>
<keyword evidence="2" id="KW-1185">Reference proteome</keyword>
<dbReference type="AlphaFoldDB" id="A0A9P5YS07"/>
<comment type="caution">
    <text evidence="1">The sequence shown here is derived from an EMBL/GenBank/DDBJ whole genome shotgun (WGS) entry which is preliminary data.</text>
</comment>
<organism evidence="1 2">
    <name type="scientific">Pholiota conissans</name>
    <dbReference type="NCBI Taxonomy" id="109636"/>
    <lineage>
        <taxon>Eukaryota</taxon>
        <taxon>Fungi</taxon>
        <taxon>Dikarya</taxon>
        <taxon>Basidiomycota</taxon>
        <taxon>Agaricomycotina</taxon>
        <taxon>Agaricomycetes</taxon>
        <taxon>Agaricomycetidae</taxon>
        <taxon>Agaricales</taxon>
        <taxon>Agaricineae</taxon>
        <taxon>Strophariaceae</taxon>
        <taxon>Pholiota</taxon>
    </lineage>
</organism>
<sequence length="222" mass="25204">AAEQYFSTLAIKYNAQIDPACAQKVALKGVGTRITNRKRTKQARRLAALPAFKIKHNIDTEHDLAYLLDLGYMSAEEDGPGNVSKESWDAEARKVAGAGQTVFETQRLPWRTQKLIRFYYALDNESFNPSDTSVKRAKISHVRFHGFKENTSRSLPRPSAHRQLVPFYIVEEKWLHATGNTGIAFNRSPEPEAWATLVINDSELDPRDLEAMQKWIAEEESN</sequence>
<dbReference type="Proteomes" id="UP000807469">
    <property type="component" value="Unassembled WGS sequence"/>
</dbReference>
<feature type="non-terminal residue" evidence="1">
    <location>
        <position position="1"/>
    </location>
</feature>
<protein>
    <submittedName>
        <fullName evidence="1">Uncharacterized protein</fullName>
    </submittedName>
</protein>